<dbReference type="EMBL" id="SDWW01000009">
    <property type="protein sequence ID" value="RYV52027.1"/>
    <property type="molecule type" value="Genomic_DNA"/>
</dbReference>
<evidence type="ECO:0000256" key="4">
    <source>
        <dbReference type="ARBA" id="ARBA00023267"/>
    </source>
</evidence>
<comment type="caution">
    <text evidence="7">The sequence shown here is derived from an EMBL/GenBank/DDBJ whole genome shotgun (WGS) entry which is preliminary data.</text>
</comment>
<keyword evidence="8" id="KW-1185">Reference proteome</keyword>
<dbReference type="InterPro" id="IPR008988">
    <property type="entry name" value="Transcriptional_repressor_C"/>
</dbReference>
<keyword evidence="2" id="KW-0547">Nucleotide-binding</keyword>
<keyword evidence="4" id="KW-0092">Biotin</keyword>
<dbReference type="OrthoDB" id="9807064at2"/>
<dbReference type="PANTHER" id="PTHR12835:SF5">
    <property type="entry name" value="BIOTIN--PROTEIN LIGASE"/>
    <property type="match status" value="1"/>
</dbReference>
<keyword evidence="1 7" id="KW-0436">Ligase</keyword>
<dbReference type="PANTHER" id="PTHR12835">
    <property type="entry name" value="BIOTIN PROTEIN LIGASE"/>
    <property type="match status" value="1"/>
</dbReference>
<feature type="domain" description="BPL/LPL catalytic" evidence="6">
    <location>
        <begin position="10"/>
        <end position="213"/>
    </location>
</feature>
<evidence type="ECO:0000256" key="1">
    <source>
        <dbReference type="ARBA" id="ARBA00022598"/>
    </source>
</evidence>
<dbReference type="InterPro" id="IPR003142">
    <property type="entry name" value="BPL_C"/>
</dbReference>
<dbReference type="InterPro" id="IPR004143">
    <property type="entry name" value="BPL_LPL_catalytic"/>
</dbReference>
<dbReference type="Pfam" id="PF03099">
    <property type="entry name" value="BPL_LplA_LipB"/>
    <property type="match status" value="1"/>
</dbReference>
<dbReference type="Proteomes" id="UP000293764">
    <property type="component" value="Unassembled WGS sequence"/>
</dbReference>
<name>A0A4Q5N5E0_9MICO</name>
<dbReference type="Gene3D" id="2.30.30.100">
    <property type="match status" value="1"/>
</dbReference>
<dbReference type="AlphaFoldDB" id="A0A4Q5N5E0"/>
<proteinExistence type="predicted"/>
<dbReference type="SUPFAM" id="SSF55681">
    <property type="entry name" value="Class II aaRS and biotin synthetases"/>
    <property type="match status" value="1"/>
</dbReference>
<evidence type="ECO:0000313" key="7">
    <source>
        <dbReference type="EMBL" id="RYV52027.1"/>
    </source>
</evidence>
<dbReference type="Pfam" id="PF02237">
    <property type="entry name" value="BPL_C"/>
    <property type="match status" value="1"/>
</dbReference>
<keyword evidence="3" id="KW-0067">ATP-binding</keyword>
<dbReference type="PROSITE" id="PS51733">
    <property type="entry name" value="BPL_LPL_CATALYTIC"/>
    <property type="match status" value="1"/>
</dbReference>
<evidence type="ECO:0000256" key="3">
    <source>
        <dbReference type="ARBA" id="ARBA00022840"/>
    </source>
</evidence>
<dbReference type="RefSeq" id="WP_130101672.1">
    <property type="nucleotide sequence ID" value="NZ_SDWW01000009.1"/>
</dbReference>
<dbReference type="NCBIfam" id="TIGR00121">
    <property type="entry name" value="birA_ligase"/>
    <property type="match status" value="1"/>
</dbReference>
<dbReference type="InterPro" id="IPR004408">
    <property type="entry name" value="Biotin_CoA_COase_ligase"/>
</dbReference>
<dbReference type="GO" id="GO:0005524">
    <property type="term" value="F:ATP binding"/>
    <property type="evidence" value="ECO:0007669"/>
    <property type="project" value="UniProtKB-KW"/>
</dbReference>
<dbReference type="GO" id="GO:0005737">
    <property type="term" value="C:cytoplasm"/>
    <property type="evidence" value="ECO:0007669"/>
    <property type="project" value="TreeGrafter"/>
</dbReference>
<dbReference type="CDD" id="cd16442">
    <property type="entry name" value="BPL"/>
    <property type="match status" value="1"/>
</dbReference>
<dbReference type="EC" id="6.3.4.15" evidence="5"/>
<evidence type="ECO:0000256" key="5">
    <source>
        <dbReference type="ARBA" id="ARBA00024227"/>
    </source>
</evidence>
<sequence length="287" mass="29333">MVNRPALRSSVLRELLLAPSGPLGRVEVVERVGSTNTALAAALARDPAGWPGVGLLVADHQEGGHGRAGRDWQTPARAALTLSISIWARPPLDALGWLPLLAGLGAVYALRATAGVQAGLKWPNDLLVPQPGAVELDGWGTDRKVGGILTELVRTPAGSAVVLGIGVNVTQVADELPVPSAISLALAGAQDLDREVLLDALVEAFADLSARWTAAGGDAVAAGLADEVTAVCLTIGRRVRVALPGGTELVGLARRLGPDGALVVIDDGGVEHTVLAGDVLHVRTASE</sequence>
<organism evidence="7 8">
    <name type="scientific">Pengzhenrongella frigida</name>
    <dbReference type="NCBI Taxonomy" id="1259133"/>
    <lineage>
        <taxon>Bacteria</taxon>
        <taxon>Bacillati</taxon>
        <taxon>Actinomycetota</taxon>
        <taxon>Actinomycetes</taxon>
        <taxon>Micrococcales</taxon>
        <taxon>Pengzhenrongella</taxon>
    </lineage>
</organism>
<gene>
    <name evidence="7" type="ORF">EUA98_05530</name>
</gene>
<dbReference type="GO" id="GO:0004077">
    <property type="term" value="F:biotin--[biotin carboxyl-carrier protein] ligase activity"/>
    <property type="evidence" value="ECO:0007669"/>
    <property type="project" value="UniProtKB-EC"/>
</dbReference>
<dbReference type="SUPFAM" id="SSF50037">
    <property type="entry name" value="C-terminal domain of transcriptional repressors"/>
    <property type="match status" value="1"/>
</dbReference>
<evidence type="ECO:0000256" key="2">
    <source>
        <dbReference type="ARBA" id="ARBA00022741"/>
    </source>
</evidence>
<evidence type="ECO:0000313" key="8">
    <source>
        <dbReference type="Proteomes" id="UP000293764"/>
    </source>
</evidence>
<accession>A0A4Q5N5E0</accession>
<dbReference type="InterPro" id="IPR045864">
    <property type="entry name" value="aa-tRNA-synth_II/BPL/LPL"/>
</dbReference>
<evidence type="ECO:0000259" key="6">
    <source>
        <dbReference type="PROSITE" id="PS51733"/>
    </source>
</evidence>
<reference evidence="7 8" key="1">
    <citation type="submission" date="2019-01" db="EMBL/GenBank/DDBJ databases">
        <title>Novel species of Cellulomonas.</title>
        <authorList>
            <person name="Liu Q."/>
            <person name="Xin Y.-H."/>
        </authorList>
    </citation>
    <scope>NUCLEOTIDE SEQUENCE [LARGE SCALE GENOMIC DNA]</scope>
    <source>
        <strain evidence="7 8">HLT2-17</strain>
    </source>
</reference>
<protein>
    <recommendedName>
        <fullName evidence="5">biotin--[biotin carboxyl-carrier protein] ligase</fullName>
        <ecNumber evidence="5">6.3.4.15</ecNumber>
    </recommendedName>
</protein>
<dbReference type="Gene3D" id="3.30.930.10">
    <property type="entry name" value="Bira Bifunctional Protein, Domain 2"/>
    <property type="match status" value="1"/>
</dbReference>